<dbReference type="InterPro" id="IPR052069">
    <property type="entry name" value="Ca-reg_mRNA-binding_domain"/>
</dbReference>
<dbReference type="PANTHER" id="PTHR12962">
    <property type="entry name" value="CALCIUM-REGULATED HEAT STABLE PROTEIN CRHSP-24-RELATED"/>
    <property type="match status" value="1"/>
</dbReference>
<reference evidence="3" key="1">
    <citation type="submission" date="2021-01" db="EMBL/GenBank/DDBJ databases">
        <authorList>
            <person name="Corre E."/>
            <person name="Pelletier E."/>
            <person name="Niang G."/>
            <person name="Scheremetjew M."/>
            <person name="Finn R."/>
            <person name="Kale V."/>
            <person name="Holt S."/>
            <person name="Cochrane G."/>
            <person name="Meng A."/>
            <person name="Brown T."/>
            <person name="Cohen L."/>
        </authorList>
    </citation>
    <scope>NUCLEOTIDE SEQUENCE</scope>
    <source>
        <strain evidence="3">CCMP2222</strain>
    </source>
</reference>
<feature type="compositionally biased region" description="Gly residues" evidence="1">
    <location>
        <begin position="156"/>
        <end position="166"/>
    </location>
</feature>
<dbReference type="InterPro" id="IPR011129">
    <property type="entry name" value="CSD"/>
</dbReference>
<organism evidence="3">
    <name type="scientific">Alexandrium andersonii</name>
    <dbReference type="NCBI Taxonomy" id="327968"/>
    <lineage>
        <taxon>Eukaryota</taxon>
        <taxon>Sar</taxon>
        <taxon>Alveolata</taxon>
        <taxon>Dinophyceae</taxon>
        <taxon>Gonyaulacales</taxon>
        <taxon>Pyrocystaceae</taxon>
        <taxon>Alexandrium</taxon>
    </lineage>
</organism>
<name>A0A7S2CW83_9DINO</name>
<gene>
    <name evidence="3" type="ORF">AAND1436_LOCUS20866</name>
</gene>
<proteinExistence type="predicted"/>
<sequence>MGMGMGMMSQAEASSGDRLEALVVEWNERGYGFLQVSDGRRAYVHASAFGQGNLTPGDLVNVVVVEDPQCPGKWQAKFLQRGPLGEDGIVIEWNKNSGFGFIQMDDGRRVYVHHSVFGGGDLEVGSRLRVQTRPDARNPGKWCAASVKTEAECAGGLGSAEGGGGRGGRESRPARGQPKERPVGANVLEWDVRGYGFVQTDEGRRVYVHHSSFGSGNLDVGERVSVVIVPDQRNPGKLSAQSLARDGGIAAEVALLEDGNDGSETQSFDPSAPFSLPAKKGMSEGLDSAASPLEEWHSGTVVQWQEDRGFGFIELSDGRRLYVHHSAFGGGSLLQDGKCEAQVAPDRVNPGKWSATAVRGEAVVPRSDGFGGEPAAKRHRSF</sequence>
<evidence type="ECO:0000259" key="2">
    <source>
        <dbReference type="SMART" id="SM00357"/>
    </source>
</evidence>
<feature type="domain" description="Cold-shock" evidence="2">
    <location>
        <begin position="87"/>
        <end position="150"/>
    </location>
</feature>
<dbReference type="GO" id="GO:0043488">
    <property type="term" value="P:regulation of mRNA stability"/>
    <property type="evidence" value="ECO:0007669"/>
    <property type="project" value="TreeGrafter"/>
</dbReference>
<feature type="compositionally biased region" description="Basic and acidic residues" evidence="1">
    <location>
        <begin position="167"/>
        <end position="181"/>
    </location>
</feature>
<dbReference type="InterPro" id="IPR012340">
    <property type="entry name" value="NA-bd_OB-fold"/>
</dbReference>
<dbReference type="GO" id="GO:0003730">
    <property type="term" value="F:mRNA 3'-UTR binding"/>
    <property type="evidence" value="ECO:0007669"/>
    <property type="project" value="TreeGrafter"/>
</dbReference>
<dbReference type="SMART" id="SM00357">
    <property type="entry name" value="CSP"/>
    <property type="match status" value="4"/>
</dbReference>
<evidence type="ECO:0000313" key="3">
    <source>
        <dbReference type="EMBL" id="CAD9437049.1"/>
    </source>
</evidence>
<evidence type="ECO:0000256" key="1">
    <source>
        <dbReference type="SAM" id="MobiDB-lite"/>
    </source>
</evidence>
<dbReference type="Gene3D" id="2.40.50.140">
    <property type="entry name" value="Nucleic acid-binding proteins"/>
    <property type="match status" value="4"/>
</dbReference>
<protein>
    <recommendedName>
        <fullName evidence="2">Cold-shock domain-containing protein</fullName>
    </recommendedName>
</protein>
<dbReference type="GO" id="GO:0005737">
    <property type="term" value="C:cytoplasm"/>
    <property type="evidence" value="ECO:0007669"/>
    <property type="project" value="TreeGrafter"/>
</dbReference>
<feature type="domain" description="Cold-shock" evidence="2">
    <location>
        <begin position="23"/>
        <end position="82"/>
    </location>
</feature>
<feature type="domain" description="Cold-shock" evidence="2">
    <location>
        <begin position="298"/>
        <end position="361"/>
    </location>
</feature>
<dbReference type="EMBL" id="HBGQ01042649">
    <property type="protein sequence ID" value="CAD9437049.1"/>
    <property type="molecule type" value="Transcribed_RNA"/>
</dbReference>
<feature type="domain" description="Cold-shock" evidence="2">
    <location>
        <begin position="185"/>
        <end position="246"/>
    </location>
</feature>
<dbReference type="AlphaFoldDB" id="A0A7S2CW83"/>
<dbReference type="PANTHER" id="PTHR12962:SF1">
    <property type="entry name" value="COLD SHOCK DOMAIN-CONTAINING PROTEIN CG9705"/>
    <property type="match status" value="1"/>
</dbReference>
<accession>A0A7S2CW83</accession>
<dbReference type="SUPFAM" id="SSF50249">
    <property type="entry name" value="Nucleic acid-binding proteins"/>
    <property type="match status" value="4"/>
</dbReference>
<feature type="region of interest" description="Disordered" evidence="1">
    <location>
        <begin position="156"/>
        <end position="181"/>
    </location>
</feature>